<organism evidence="2 3">
    <name type="scientific">Endocarpon pusillum</name>
    <dbReference type="NCBI Taxonomy" id="364733"/>
    <lineage>
        <taxon>Eukaryota</taxon>
        <taxon>Fungi</taxon>
        <taxon>Dikarya</taxon>
        <taxon>Ascomycota</taxon>
        <taxon>Pezizomycotina</taxon>
        <taxon>Eurotiomycetes</taxon>
        <taxon>Chaetothyriomycetidae</taxon>
        <taxon>Verrucariales</taxon>
        <taxon>Verrucariaceae</taxon>
        <taxon>Endocarpon</taxon>
    </lineage>
</organism>
<evidence type="ECO:0000256" key="1">
    <source>
        <dbReference type="SAM" id="MobiDB-lite"/>
    </source>
</evidence>
<dbReference type="GO" id="GO:0034551">
    <property type="term" value="P:mitochondrial respiratory chain complex III assembly"/>
    <property type="evidence" value="ECO:0007669"/>
    <property type="project" value="TreeGrafter"/>
</dbReference>
<evidence type="ECO:0000313" key="2">
    <source>
        <dbReference type="EMBL" id="KAF7504166.1"/>
    </source>
</evidence>
<accession>A0A8H7ABP6</accession>
<sequence length="161" mass="18117">MATQSSLAYKHWLRILRLWPTDPVRPQTVSFQHIMRQRLSKTHPSPSPSPSDSPTTSASLAADSVKANDALVTAVPPPSSNPPSTTSTPSWDESHQLRQVNALYSLLENRYATENPFPQNLRRPISDPEYYDVLVRELEEAPKRSWLAGLVKRIKGSLRFS</sequence>
<dbReference type="PANTHER" id="PTHR28250:SF1">
    <property type="entry name" value="CYTOCHROME B PRE-MRNA-PROCESSING PROTEIN 6"/>
    <property type="match status" value="1"/>
</dbReference>
<feature type="compositionally biased region" description="Low complexity" evidence="1">
    <location>
        <begin position="52"/>
        <end position="64"/>
    </location>
</feature>
<name>A0A8H7ABP6_9EURO</name>
<dbReference type="PANTHER" id="PTHR28250">
    <property type="entry name" value="CYTOCHROME B PRE-MRNA-PROCESSING PROTEIN 6"/>
    <property type="match status" value="1"/>
</dbReference>
<dbReference type="InterPro" id="IPR037653">
    <property type="entry name" value="Cbp6"/>
</dbReference>
<keyword evidence="3" id="KW-1185">Reference proteome</keyword>
<proteinExistence type="predicted"/>
<dbReference type="GO" id="GO:0061671">
    <property type="term" value="C:Cbp3p-Cbp6 complex"/>
    <property type="evidence" value="ECO:0007669"/>
    <property type="project" value="InterPro"/>
</dbReference>
<dbReference type="OrthoDB" id="2107880at2759"/>
<feature type="region of interest" description="Disordered" evidence="1">
    <location>
        <begin position="38"/>
        <end position="94"/>
    </location>
</feature>
<comment type="caution">
    <text evidence="2">The sequence shown here is derived from an EMBL/GenBank/DDBJ whole genome shotgun (WGS) entry which is preliminary data.</text>
</comment>
<dbReference type="GO" id="GO:0043022">
    <property type="term" value="F:ribosome binding"/>
    <property type="evidence" value="ECO:0007669"/>
    <property type="project" value="InterPro"/>
</dbReference>
<evidence type="ECO:0000313" key="3">
    <source>
        <dbReference type="Proteomes" id="UP000606974"/>
    </source>
</evidence>
<dbReference type="Proteomes" id="UP000606974">
    <property type="component" value="Unassembled WGS sequence"/>
</dbReference>
<dbReference type="AlphaFoldDB" id="A0A8H7ABP6"/>
<protein>
    <submittedName>
        <fullName evidence="2">Uncharacterized protein</fullName>
    </submittedName>
</protein>
<gene>
    <name evidence="2" type="ORF">GJ744_002635</name>
</gene>
<dbReference type="Pfam" id="PF20180">
    <property type="entry name" value="UQCC2_CBP6"/>
    <property type="match status" value="1"/>
</dbReference>
<dbReference type="EMBL" id="JAACFV010000147">
    <property type="protein sequence ID" value="KAF7504166.1"/>
    <property type="molecule type" value="Genomic_DNA"/>
</dbReference>
<reference evidence="2" key="1">
    <citation type="submission" date="2020-02" db="EMBL/GenBank/DDBJ databases">
        <authorList>
            <person name="Palmer J.M."/>
        </authorList>
    </citation>
    <scope>NUCLEOTIDE SEQUENCE</scope>
    <source>
        <strain evidence="2">EPUS1.4</strain>
        <tissue evidence="2">Thallus</tissue>
    </source>
</reference>